<gene>
    <name evidence="2" type="ORF">H3Z83_01520</name>
</gene>
<reference evidence="2 3" key="1">
    <citation type="submission" date="2020-07" db="EMBL/GenBank/DDBJ databases">
        <title>Bacterium isolated from marine sediment.</title>
        <authorList>
            <person name="Shang D."/>
            <person name="Du Z.-J."/>
        </authorList>
    </citation>
    <scope>NUCLEOTIDE SEQUENCE [LARGE SCALE GENOMIC DNA]</scope>
    <source>
        <strain evidence="2 3">S7007</strain>
    </source>
</reference>
<keyword evidence="1" id="KW-0472">Membrane</keyword>
<evidence type="ECO:0000313" key="2">
    <source>
        <dbReference type="EMBL" id="MBA6155205.1"/>
    </source>
</evidence>
<keyword evidence="3" id="KW-1185">Reference proteome</keyword>
<dbReference type="Proteomes" id="UP000563906">
    <property type="component" value="Unassembled WGS sequence"/>
</dbReference>
<dbReference type="RefSeq" id="WP_182123716.1">
    <property type="nucleotide sequence ID" value="NZ_JACGLS010000001.1"/>
</dbReference>
<feature type="transmembrane region" description="Helical" evidence="1">
    <location>
        <begin position="6"/>
        <end position="30"/>
    </location>
</feature>
<protein>
    <recommendedName>
        <fullName evidence="4">DUF3592 domain-containing protein</fullName>
    </recommendedName>
</protein>
<evidence type="ECO:0000313" key="3">
    <source>
        <dbReference type="Proteomes" id="UP000563906"/>
    </source>
</evidence>
<organism evidence="2 3">
    <name type="scientific">Tenacibaculum pelagium</name>
    <dbReference type="NCBI Taxonomy" id="2759527"/>
    <lineage>
        <taxon>Bacteria</taxon>
        <taxon>Pseudomonadati</taxon>
        <taxon>Bacteroidota</taxon>
        <taxon>Flavobacteriia</taxon>
        <taxon>Flavobacteriales</taxon>
        <taxon>Flavobacteriaceae</taxon>
        <taxon>Tenacibaculum</taxon>
    </lineage>
</organism>
<sequence length="150" mass="17588">MNDLYIFVFLLGALSTFFIYKIVKGVLSIYNYKKGYKMKAKVVDLLWVKTPPARFSYLFLKEQLRITFRFVLENDAYEKSETDIHFKYKKIDFKFLPKLGDEIEVYVTKNENPNKVTINNINKTILPILGLLLMVIFSAGILFLVLKNIN</sequence>
<feature type="transmembrane region" description="Helical" evidence="1">
    <location>
        <begin position="125"/>
        <end position="146"/>
    </location>
</feature>
<dbReference type="AlphaFoldDB" id="A0A839AJH2"/>
<proteinExistence type="predicted"/>
<dbReference type="EMBL" id="JACGLS010000001">
    <property type="protein sequence ID" value="MBA6155205.1"/>
    <property type="molecule type" value="Genomic_DNA"/>
</dbReference>
<name>A0A839AJH2_9FLAO</name>
<keyword evidence="1" id="KW-1133">Transmembrane helix</keyword>
<evidence type="ECO:0000256" key="1">
    <source>
        <dbReference type="SAM" id="Phobius"/>
    </source>
</evidence>
<evidence type="ECO:0008006" key="4">
    <source>
        <dbReference type="Google" id="ProtNLM"/>
    </source>
</evidence>
<comment type="caution">
    <text evidence="2">The sequence shown here is derived from an EMBL/GenBank/DDBJ whole genome shotgun (WGS) entry which is preliminary data.</text>
</comment>
<accession>A0A839AJH2</accession>
<keyword evidence="1" id="KW-0812">Transmembrane</keyword>